<organism evidence="3 4">
    <name type="scientific">Asanoa hainanensis</name>
    <dbReference type="NCBI Taxonomy" id="560556"/>
    <lineage>
        <taxon>Bacteria</taxon>
        <taxon>Bacillati</taxon>
        <taxon>Actinomycetota</taxon>
        <taxon>Actinomycetes</taxon>
        <taxon>Micromonosporales</taxon>
        <taxon>Micromonosporaceae</taxon>
        <taxon>Asanoa</taxon>
    </lineage>
</organism>
<dbReference type="OrthoDB" id="3252095at2"/>
<keyword evidence="4" id="KW-1185">Reference proteome</keyword>
<evidence type="ECO:0000313" key="4">
    <source>
        <dbReference type="Proteomes" id="UP000198362"/>
    </source>
</evidence>
<dbReference type="Pfam" id="PF13349">
    <property type="entry name" value="DUF4097"/>
    <property type="match status" value="1"/>
</dbReference>
<gene>
    <name evidence="3" type="ORF">SAMN05421812_117159</name>
</gene>
<feature type="domain" description="DUF4097" evidence="2">
    <location>
        <begin position="15"/>
        <end position="269"/>
    </location>
</feature>
<sequence length="275" mass="27699">MPTFATPSPIAAIVEVAGAHVRVSATDRTDTSVVVVPIDAGSPKDVKVAQKTRVDFADGRLSVKTTASGARSGSVAITIELPAGSSLGAYLAHSEVHAAGTLGGCELHLASGRVELDGVAALRANVASGEVSVGHVAGRADIDGGSFAMRIGSVAETVTFSNSGGRAWIGHVGGDLELSSASCDFDIDRADGNVTAGTASGAIRIGRMTHGHANLTNGSGDIEVGIGTGVAARVDAKSERASVRDSVSSEPNPSTVQVSVHARTRHGDIVIHRAP</sequence>
<name>A0A239PE11_9ACTN</name>
<dbReference type="EMBL" id="FZPH01000017">
    <property type="protein sequence ID" value="SNT64639.1"/>
    <property type="molecule type" value="Genomic_DNA"/>
</dbReference>
<dbReference type="AlphaFoldDB" id="A0A239PE11"/>
<dbReference type="RefSeq" id="WP_089254548.1">
    <property type="nucleotide sequence ID" value="NZ_FZPH01000017.1"/>
</dbReference>
<reference evidence="3 4" key="1">
    <citation type="submission" date="2017-06" db="EMBL/GenBank/DDBJ databases">
        <authorList>
            <person name="Kim H.J."/>
            <person name="Triplett B.A."/>
        </authorList>
    </citation>
    <scope>NUCLEOTIDE SEQUENCE [LARGE SCALE GENOMIC DNA]</scope>
    <source>
        <strain evidence="3 4">CGMCC 4.5593</strain>
    </source>
</reference>
<dbReference type="InterPro" id="IPR025164">
    <property type="entry name" value="Toastrack_DUF4097"/>
</dbReference>
<evidence type="ECO:0000259" key="2">
    <source>
        <dbReference type="Pfam" id="PF13349"/>
    </source>
</evidence>
<proteinExistence type="predicted"/>
<feature type="region of interest" description="Disordered" evidence="1">
    <location>
        <begin position="240"/>
        <end position="259"/>
    </location>
</feature>
<accession>A0A239PE11</accession>
<feature type="compositionally biased region" description="Polar residues" evidence="1">
    <location>
        <begin position="245"/>
        <end position="258"/>
    </location>
</feature>
<dbReference type="Proteomes" id="UP000198362">
    <property type="component" value="Unassembled WGS sequence"/>
</dbReference>
<evidence type="ECO:0000313" key="3">
    <source>
        <dbReference type="EMBL" id="SNT64639.1"/>
    </source>
</evidence>
<protein>
    <submittedName>
        <fullName evidence="3">Putative adhesin</fullName>
    </submittedName>
</protein>
<evidence type="ECO:0000256" key="1">
    <source>
        <dbReference type="SAM" id="MobiDB-lite"/>
    </source>
</evidence>